<feature type="domain" description="Protein kinase" evidence="3">
    <location>
        <begin position="31"/>
        <end position="357"/>
    </location>
</feature>
<dbReference type="SUPFAM" id="SSF56112">
    <property type="entry name" value="Protein kinase-like (PK-like)"/>
    <property type="match status" value="1"/>
</dbReference>
<dbReference type="PROSITE" id="PS00108">
    <property type="entry name" value="PROTEIN_KINASE_ST"/>
    <property type="match status" value="1"/>
</dbReference>
<evidence type="ECO:0000256" key="1">
    <source>
        <dbReference type="ARBA" id="ARBA00022741"/>
    </source>
</evidence>
<evidence type="ECO:0000313" key="5">
    <source>
        <dbReference type="Proteomes" id="UP000779574"/>
    </source>
</evidence>
<dbReference type="Gene3D" id="1.10.510.10">
    <property type="entry name" value="Transferase(Phosphotransferase) domain 1"/>
    <property type="match status" value="1"/>
</dbReference>
<dbReference type="OrthoDB" id="310217at2759"/>
<dbReference type="PROSITE" id="PS50011">
    <property type="entry name" value="PROTEIN_KINASE_DOM"/>
    <property type="match status" value="1"/>
</dbReference>
<dbReference type="AlphaFoldDB" id="A0A9P8J5B1"/>
<dbReference type="EMBL" id="JAHFXF010000390">
    <property type="protein sequence ID" value="KAG9688703.1"/>
    <property type="molecule type" value="Genomic_DNA"/>
</dbReference>
<evidence type="ECO:0000256" key="2">
    <source>
        <dbReference type="ARBA" id="ARBA00022840"/>
    </source>
</evidence>
<protein>
    <submittedName>
        <fullName evidence="4">Kinase-like protein</fullName>
    </submittedName>
</protein>
<proteinExistence type="predicted"/>
<dbReference type="Proteomes" id="UP000779574">
    <property type="component" value="Unassembled WGS sequence"/>
</dbReference>
<dbReference type="PANTHER" id="PTHR24346">
    <property type="entry name" value="MAP/MICROTUBULE AFFINITY-REGULATING KINASE"/>
    <property type="match status" value="1"/>
</dbReference>
<feature type="non-terminal residue" evidence="4">
    <location>
        <position position="372"/>
    </location>
</feature>
<dbReference type="GO" id="GO:0004674">
    <property type="term" value="F:protein serine/threonine kinase activity"/>
    <property type="evidence" value="ECO:0007669"/>
    <property type="project" value="TreeGrafter"/>
</dbReference>
<name>A0A9P8J5B1_AURME</name>
<dbReference type="InterPro" id="IPR008271">
    <property type="entry name" value="Ser/Thr_kinase_AS"/>
</dbReference>
<dbReference type="InterPro" id="IPR000719">
    <property type="entry name" value="Prot_kinase_dom"/>
</dbReference>
<keyword evidence="4" id="KW-0808">Transferase</keyword>
<evidence type="ECO:0000313" key="4">
    <source>
        <dbReference type="EMBL" id="KAG9688703.1"/>
    </source>
</evidence>
<sequence length="372" mass="41825">MAKLRLVNFPMIHYEGNYGDFDRFRPLEHAFMVKKTLPSGGEASCCVVMQHIHTKRPRKLYVFKTVTKDKSLISHPEHGIISNEAYVLLGKLKTNLYPHPNIIQLFNCVSSNAMAGIPIHILQMEYCDGGDLWNLNNRCVSHGTRISGSLASHVFASLSAALAYLHHGLIFTSSGYICRKYLPGARNQLQPILHNDIKPENILLRWPVKSSYSSPLGNTYPDIVLADFGAAGVETHIRGPRGTYSYSAPEVRQAFDHSISLIQRLRFAGADHVTSNIVLTTKSDVWSLGAVMKFLFFDFEKERGGEEWESKEMESKWADAGQFYVERMVWWVRRCLGYRALSRPSARTLLSVAAAEVKEDNDKCLAGDADVT</sequence>
<dbReference type="GO" id="GO:0005737">
    <property type="term" value="C:cytoplasm"/>
    <property type="evidence" value="ECO:0007669"/>
    <property type="project" value="TreeGrafter"/>
</dbReference>
<dbReference type="SMART" id="SM00220">
    <property type="entry name" value="S_TKc"/>
    <property type="match status" value="1"/>
</dbReference>
<dbReference type="InterPro" id="IPR011009">
    <property type="entry name" value="Kinase-like_dom_sf"/>
</dbReference>
<comment type="caution">
    <text evidence="4">The sequence shown here is derived from an EMBL/GenBank/DDBJ whole genome shotgun (WGS) entry which is preliminary data.</text>
</comment>
<dbReference type="GO" id="GO:0005524">
    <property type="term" value="F:ATP binding"/>
    <property type="evidence" value="ECO:0007669"/>
    <property type="project" value="UniProtKB-KW"/>
</dbReference>
<gene>
    <name evidence="4" type="ORF">KCU76_g9418</name>
</gene>
<reference evidence="4" key="2">
    <citation type="submission" date="2021-08" db="EMBL/GenBank/DDBJ databases">
        <authorList>
            <person name="Gostincar C."/>
            <person name="Sun X."/>
            <person name="Song Z."/>
            <person name="Gunde-Cimerman N."/>
        </authorList>
    </citation>
    <scope>NUCLEOTIDE SEQUENCE</scope>
    <source>
        <strain evidence="4">EXF-9911</strain>
    </source>
</reference>
<evidence type="ECO:0000259" key="3">
    <source>
        <dbReference type="PROSITE" id="PS50011"/>
    </source>
</evidence>
<keyword evidence="4" id="KW-0418">Kinase</keyword>
<dbReference type="PANTHER" id="PTHR24346:SF30">
    <property type="entry name" value="MATERNAL EMBRYONIC LEUCINE ZIPPER KINASE"/>
    <property type="match status" value="1"/>
</dbReference>
<keyword evidence="1" id="KW-0547">Nucleotide-binding</keyword>
<accession>A0A9P8J5B1</accession>
<organism evidence="4 5">
    <name type="scientific">Aureobasidium melanogenum</name>
    <name type="common">Aureobasidium pullulans var. melanogenum</name>
    <dbReference type="NCBI Taxonomy" id="46634"/>
    <lineage>
        <taxon>Eukaryota</taxon>
        <taxon>Fungi</taxon>
        <taxon>Dikarya</taxon>
        <taxon>Ascomycota</taxon>
        <taxon>Pezizomycotina</taxon>
        <taxon>Dothideomycetes</taxon>
        <taxon>Dothideomycetidae</taxon>
        <taxon>Dothideales</taxon>
        <taxon>Saccotheciaceae</taxon>
        <taxon>Aureobasidium</taxon>
    </lineage>
</organism>
<keyword evidence="2" id="KW-0067">ATP-binding</keyword>
<dbReference type="GO" id="GO:0035556">
    <property type="term" value="P:intracellular signal transduction"/>
    <property type="evidence" value="ECO:0007669"/>
    <property type="project" value="TreeGrafter"/>
</dbReference>
<reference evidence="4" key="1">
    <citation type="journal article" date="2021" name="J Fungi (Basel)">
        <title>Virulence traits and population genomics of the black yeast Aureobasidium melanogenum.</title>
        <authorList>
            <person name="Cernosa A."/>
            <person name="Sun X."/>
            <person name="Gostincar C."/>
            <person name="Fang C."/>
            <person name="Gunde-Cimerman N."/>
            <person name="Song Z."/>
        </authorList>
    </citation>
    <scope>NUCLEOTIDE SEQUENCE</scope>
    <source>
        <strain evidence="4">EXF-9911</strain>
    </source>
</reference>